<reference evidence="1" key="2">
    <citation type="journal article" date="2021" name="PeerJ">
        <title>Extensive microbial diversity within the chicken gut microbiome revealed by metagenomics and culture.</title>
        <authorList>
            <person name="Gilroy R."/>
            <person name="Ravi A."/>
            <person name="Getino M."/>
            <person name="Pursley I."/>
            <person name="Horton D.L."/>
            <person name="Alikhan N.F."/>
            <person name="Baker D."/>
            <person name="Gharbi K."/>
            <person name="Hall N."/>
            <person name="Watson M."/>
            <person name="Adriaenssens E.M."/>
            <person name="Foster-Nyarko E."/>
            <person name="Jarju S."/>
            <person name="Secka A."/>
            <person name="Antonio M."/>
            <person name="Oren A."/>
            <person name="Chaudhuri R.R."/>
            <person name="La Ragione R."/>
            <person name="Hildebrand F."/>
            <person name="Pallen M.J."/>
        </authorList>
    </citation>
    <scope>NUCLEOTIDE SEQUENCE</scope>
    <source>
        <strain evidence="1">ChiW3-316</strain>
    </source>
</reference>
<sequence>MINEISSVVTALATLSMAIVAALALKTWRKEFIGKKKIELSCEIMKTVYEVQDAIIYARVGRISELDIKNVEQWVESEKIRDPEHMGVYPDRFFAWVPHRRLAENQDKLDKLNNFMDDACLYWGIDLMKLIYELNHITLKIRSSAKDLYYNDTCQDPAVLQNILFSNNPNDEITQKVHDIVEEIKLNLEPIYKDQQSKWVKLNPVATKTDGTKAEK</sequence>
<dbReference type="Proteomes" id="UP000824107">
    <property type="component" value="Unassembled WGS sequence"/>
</dbReference>
<gene>
    <name evidence="1" type="ORF">IAD20_01375</name>
</gene>
<name>A0A9D1M341_9PROT</name>
<comment type="caution">
    <text evidence="1">The sequence shown here is derived from an EMBL/GenBank/DDBJ whole genome shotgun (WGS) entry which is preliminary data.</text>
</comment>
<accession>A0A9D1M341</accession>
<protein>
    <recommendedName>
        <fullName evidence="3">DUF4760 domain-containing protein</fullName>
    </recommendedName>
</protein>
<dbReference type="AlphaFoldDB" id="A0A9D1M341"/>
<evidence type="ECO:0008006" key="3">
    <source>
        <dbReference type="Google" id="ProtNLM"/>
    </source>
</evidence>
<evidence type="ECO:0000313" key="1">
    <source>
        <dbReference type="EMBL" id="HIU52713.1"/>
    </source>
</evidence>
<evidence type="ECO:0000313" key="2">
    <source>
        <dbReference type="Proteomes" id="UP000824107"/>
    </source>
</evidence>
<proteinExistence type="predicted"/>
<organism evidence="1 2">
    <name type="scientific">Candidatus Scatocola faecipullorum</name>
    <dbReference type="NCBI Taxonomy" id="2840917"/>
    <lineage>
        <taxon>Bacteria</taxon>
        <taxon>Pseudomonadati</taxon>
        <taxon>Pseudomonadota</taxon>
        <taxon>Alphaproteobacteria</taxon>
        <taxon>Rhodospirillales</taxon>
        <taxon>Rhodospirillaceae</taxon>
        <taxon>Rhodospirillaceae incertae sedis</taxon>
        <taxon>Candidatus Scatocola</taxon>
    </lineage>
</organism>
<dbReference type="EMBL" id="DVNC01000014">
    <property type="protein sequence ID" value="HIU52713.1"/>
    <property type="molecule type" value="Genomic_DNA"/>
</dbReference>
<reference evidence="1" key="1">
    <citation type="submission" date="2020-10" db="EMBL/GenBank/DDBJ databases">
        <authorList>
            <person name="Gilroy R."/>
        </authorList>
    </citation>
    <scope>NUCLEOTIDE SEQUENCE</scope>
    <source>
        <strain evidence="1">ChiW3-316</strain>
    </source>
</reference>